<protein>
    <submittedName>
        <fullName evidence="4">Uncharacterized protein</fullName>
    </submittedName>
</protein>
<evidence type="ECO:0000256" key="1">
    <source>
        <dbReference type="ARBA" id="ARBA00022670"/>
    </source>
</evidence>
<dbReference type="Gene3D" id="3.30.70.360">
    <property type="match status" value="1"/>
</dbReference>
<name>A0A0B7KQ89_BIOOC</name>
<dbReference type="InterPro" id="IPR051458">
    <property type="entry name" value="Cyt/Met_Dipeptidase"/>
</dbReference>
<proteinExistence type="predicted"/>
<reference evidence="4" key="1">
    <citation type="submission" date="2015-01" db="EMBL/GenBank/DDBJ databases">
        <authorList>
            <person name="Durling Mikael"/>
        </authorList>
    </citation>
    <scope>NUCLEOTIDE SEQUENCE</scope>
</reference>
<dbReference type="PANTHER" id="PTHR43270">
    <property type="entry name" value="BETA-ALA-HIS DIPEPTIDASE"/>
    <property type="match status" value="1"/>
</dbReference>
<keyword evidence="2" id="KW-0479">Metal-binding</keyword>
<organism evidence="4">
    <name type="scientific">Bionectria ochroleuca</name>
    <name type="common">Gliocladium roseum</name>
    <dbReference type="NCBI Taxonomy" id="29856"/>
    <lineage>
        <taxon>Eukaryota</taxon>
        <taxon>Fungi</taxon>
        <taxon>Dikarya</taxon>
        <taxon>Ascomycota</taxon>
        <taxon>Pezizomycotina</taxon>
        <taxon>Sordariomycetes</taxon>
        <taxon>Hypocreomycetidae</taxon>
        <taxon>Hypocreales</taxon>
        <taxon>Bionectriaceae</taxon>
        <taxon>Clonostachys</taxon>
    </lineage>
</organism>
<gene>
    <name evidence="4" type="ORF">BN869_000013695_1</name>
</gene>
<dbReference type="PANTHER" id="PTHR43270:SF4">
    <property type="entry name" value="CARNOSINE DIPEPTIDASE 2, ISOFORM A"/>
    <property type="match status" value="1"/>
</dbReference>
<dbReference type="Gene3D" id="3.40.630.10">
    <property type="entry name" value="Zn peptidases"/>
    <property type="match status" value="1"/>
</dbReference>
<evidence type="ECO:0000313" key="4">
    <source>
        <dbReference type="EMBL" id="CEO57637.1"/>
    </source>
</evidence>
<dbReference type="GO" id="GO:0006508">
    <property type="term" value="P:proteolysis"/>
    <property type="evidence" value="ECO:0007669"/>
    <property type="project" value="UniProtKB-KW"/>
</dbReference>
<keyword evidence="1" id="KW-0645">Protease</keyword>
<accession>A0A0B7KQ89</accession>
<dbReference type="EMBL" id="CDPU01000118">
    <property type="protein sequence ID" value="CEO57637.1"/>
    <property type="molecule type" value="Genomic_DNA"/>
</dbReference>
<evidence type="ECO:0000256" key="3">
    <source>
        <dbReference type="ARBA" id="ARBA00022801"/>
    </source>
</evidence>
<dbReference type="AlphaFoldDB" id="A0A0B7KQ89"/>
<dbReference type="GO" id="GO:0008233">
    <property type="term" value="F:peptidase activity"/>
    <property type="evidence" value="ECO:0007669"/>
    <property type="project" value="UniProtKB-KW"/>
</dbReference>
<keyword evidence="3" id="KW-0378">Hydrolase</keyword>
<evidence type="ECO:0000256" key="2">
    <source>
        <dbReference type="ARBA" id="ARBA00022723"/>
    </source>
</evidence>
<dbReference type="GO" id="GO:0046872">
    <property type="term" value="F:metal ion binding"/>
    <property type="evidence" value="ECO:0007669"/>
    <property type="project" value="UniProtKB-KW"/>
</dbReference>
<sequence>MKKDSSTVGSTHRGLLKATVNFIINMLMRINESGSEGLGELIDEETKKFFTDVDTKPCLTHGLRAFNYYSVGVSGPDADLHSGVFSGETQEHMTSLIRVLSSLIHTDGCFSFLGRGGPLHWYLYKYISFVVKGTFSSLNTKTIVPTNNVSTVAKAIERVWAFTLTSPTKVEGYQQEHPSPVYRYINRWRSLKQQEPRYKKSR</sequence>